<feature type="compositionally biased region" description="Basic and acidic residues" evidence="1">
    <location>
        <begin position="67"/>
        <end position="81"/>
    </location>
</feature>
<proteinExistence type="predicted"/>
<feature type="compositionally biased region" description="Pro residues" evidence="1">
    <location>
        <begin position="98"/>
        <end position="111"/>
    </location>
</feature>
<dbReference type="AlphaFoldDB" id="A0AAN4ZNE8"/>
<dbReference type="Proteomes" id="UP001328107">
    <property type="component" value="Unassembled WGS sequence"/>
</dbReference>
<evidence type="ECO:0000313" key="2">
    <source>
        <dbReference type="EMBL" id="GMR40200.1"/>
    </source>
</evidence>
<sequence length="180" mass="19867">RVEMEPRKQLPSDPGTPYGAPRTVLVTKSTSSVSGGGLKLDSRLSDGSSTTTSSASTKSSSPSRRSTGSEDSGRGSRKEENPYADLTSEDYFSAKGTPHPPRMPPPPPPQDDPYYVFRRILPAKEENPYGEYGSAYSTAKKEEDYGSAYGTTKQEDYGSGKKKEESPYRIYEGFKRRMRR</sequence>
<keyword evidence="3" id="KW-1185">Reference proteome</keyword>
<protein>
    <submittedName>
        <fullName evidence="2">Uncharacterized protein</fullName>
    </submittedName>
</protein>
<accession>A0AAN4ZNE8</accession>
<feature type="compositionally biased region" description="Low complexity" evidence="1">
    <location>
        <begin position="23"/>
        <end position="33"/>
    </location>
</feature>
<name>A0AAN4ZNE8_9BILA</name>
<reference evidence="3" key="1">
    <citation type="submission" date="2022-10" db="EMBL/GenBank/DDBJ databases">
        <title>Genome assembly of Pristionchus species.</title>
        <authorList>
            <person name="Yoshida K."/>
            <person name="Sommer R.J."/>
        </authorList>
    </citation>
    <scope>NUCLEOTIDE SEQUENCE [LARGE SCALE GENOMIC DNA]</scope>
    <source>
        <strain evidence="3">RS5460</strain>
    </source>
</reference>
<evidence type="ECO:0000313" key="3">
    <source>
        <dbReference type="Proteomes" id="UP001328107"/>
    </source>
</evidence>
<feature type="compositionally biased region" description="Basic and acidic residues" evidence="1">
    <location>
        <begin position="153"/>
        <end position="167"/>
    </location>
</feature>
<feature type="compositionally biased region" description="Basic and acidic residues" evidence="1">
    <location>
        <begin position="1"/>
        <end position="10"/>
    </location>
</feature>
<evidence type="ECO:0000256" key="1">
    <source>
        <dbReference type="SAM" id="MobiDB-lite"/>
    </source>
</evidence>
<comment type="caution">
    <text evidence="2">The sequence shown here is derived from an EMBL/GenBank/DDBJ whole genome shotgun (WGS) entry which is preliminary data.</text>
</comment>
<feature type="non-terminal residue" evidence="2">
    <location>
        <position position="180"/>
    </location>
</feature>
<gene>
    <name evidence="2" type="ORF">PMAYCL1PPCAC_10395</name>
</gene>
<feature type="compositionally biased region" description="Low complexity" evidence="1">
    <location>
        <begin position="45"/>
        <end position="66"/>
    </location>
</feature>
<feature type="region of interest" description="Disordered" evidence="1">
    <location>
        <begin position="1"/>
        <end position="114"/>
    </location>
</feature>
<dbReference type="EMBL" id="BTRK01000003">
    <property type="protein sequence ID" value="GMR40200.1"/>
    <property type="molecule type" value="Genomic_DNA"/>
</dbReference>
<feature type="region of interest" description="Disordered" evidence="1">
    <location>
        <begin position="144"/>
        <end position="167"/>
    </location>
</feature>
<feature type="non-terminal residue" evidence="2">
    <location>
        <position position="1"/>
    </location>
</feature>
<organism evidence="2 3">
    <name type="scientific">Pristionchus mayeri</name>
    <dbReference type="NCBI Taxonomy" id="1317129"/>
    <lineage>
        <taxon>Eukaryota</taxon>
        <taxon>Metazoa</taxon>
        <taxon>Ecdysozoa</taxon>
        <taxon>Nematoda</taxon>
        <taxon>Chromadorea</taxon>
        <taxon>Rhabditida</taxon>
        <taxon>Rhabditina</taxon>
        <taxon>Diplogasteromorpha</taxon>
        <taxon>Diplogasteroidea</taxon>
        <taxon>Neodiplogasteridae</taxon>
        <taxon>Pristionchus</taxon>
    </lineage>
</organism>